<sequence>MRTFFFHFPNLQILTLYTISNSPLSSSMSLCSSTSLFFTGRSFTSHRPHQPRLFPGAPDLSTLYLSTNKAVDNDQEHSDTTQQQRREHESMTSNWQWKSKRREVARRNQRSYDD</sequence>
<dbReference type="Proteomes" id="UP001497516">
    <property type="component" value="Chromosome 5"/>
</dbReference>
<name>A0AAV2ES31_9ROSI</name>
<keyword evidence="3" id="KW-1185">Reference proteome</keyword>
<feature type="compositionally biased region" description="Basic and acidic residues" evidence="1">
    <location>
        <begin position="71"/>
        <end position="90"/>
    </location>
</feature>
<feature type="compositionally biased region" description="Basic residues" evidence="1">
    <location>
        <begin position="98"/>
        <end position="114"/>
    </location>
</feature>
<organism evidence="2 3">
    <name type="scientific">Linum trigynum</name>
    <dbReference type="NCBI Taxonomy" id="586398"/>
    <lineage>
        <taxon>Eukaryota</taxon>
        <taxon>Viridiplantae</taxon>
        <taxon>Streptophyta</taxon>
        <taxon>Embryophyta</taxon>
        <taxon>Tracheophyta</taxon>
        <taxon>Spermatophyta</taxon>
        <taxon>Magnoliopsida</taxon>
        <taxon>eudicotyledons</taxon>
        <taxon>Gunneridae</taxon>
        <taxon>Pentapetalae</taxon>
        <taxon>rosids</taxon>
        <taxon>fabids</taxon>
        <taxon>Malpighiales</taxon>
        <taxon>Linaceae</taxon>
        <taxon>Linum</taxon>
    </lineage>
</organism>
<proteinExistence type="predicted"/>
<reference evidence="2 3" key="1">
    <citation type="submission" date="2024-04" db="EMBL/GenBank/DDBJ databases">
        <authorList>
            <person name="Fracassetti M."/>
        </authorList>
    </citation>
    <scope>NUCLEOTIDE SEQUENCE [LARGE SCALE GENOMIC DNA]</scope>
</reference>
<dbReference type="EMBL" id="OZ034818">
    <property type="protein sequence ID" value="CAL1388634.1"/>
    <property type="molecule type" value="Genomic_DNA"/>
</dbReference>
<evidence type="ECO:0000313" key="2">
    <source>
        <dbReference type="EMBL" id="CAL1388634.1"/>
    </source>
</evidence>
<protein>
    <submittedName>
        <fullName evidence="2">Uncharacterized protein</fullName>
    </submittedName>
</protein>
<dbReference type="AlphaFoldDB" id="A0AAV2ES31"/>
<accession>A0AAV2ES31</accession>
<evidence type="ECO:0000313" key="3">
    <source>
        <dbReference type="Proteomes" id="UP001497516"/>
    </source>
</evidence>
<evidence type="ECO:0000256" key="1">
    <source>
        <dbReference type="SAM" id="MobiDB-lite"/>
    </source>
</evidence>
<feature type="region of interest" description="Disordered" evidence="1">
    <location>
        <begin position="68"/>
        <end position="114"/>
    </location>
</feature>
<gene>
    <name evidence="2" type="ORF">LTRI10_LOCUS29555</name>
</gene>